<name>A0ABS1TFB3_9CLOT</name>
<organism evidence="3 4">
    <name type="scientific">Clostridium rhizosphaerae</name>
    <dbReference type="NCBI Taxonomy" id="2803861"/>
    <lineage>
        <taxon>Bacteria</taxon>
        <taxon>Bacillati</taxon>
        <taxon>Bacillota</taxon>
        <taxon>Clostridia</taxon>
        <taxon>Eubacteriales</taxon>
        <taxon>Clostridiaceae</taxon>
        <taxon>Clostridium</taxon>
    </lineage>
</organism>
<evidence type="ECO:0000256" key="1">
    <source>
        <dbReference type="SAM" id="MobiDB-lite"/>
    </source>
</evidence>
<proteinExistence type="predicted"/>
<dbReference type="InterPro" id="IPR021136">
    <property type="entry name" value="Flagellar_hook_control-like_C"/>
</dbReference>
<dbReference type="RefSeq" id="WP_202750729.1">
    <property type="nucleotide sequence ID" value="NZ_JAESWC010000018.1"/>
</dbReference>
<sequence length="453" mass="50444">MVNSVTNVTVQSTNDSNSAIKKEASKEVKSSFKEVLDNTKEEEVKSEPSVKDKGETEDEKNTTDLNELNEKLDSMDIDQIINMLMLLKIDPKDILSLKESIKKCDSDNIKAIISKLVEDTSVQQVKSVVELATNQNLKSIDSNMKSKEQGISDIISNILKNDEVVNIPDKQPVQAKPGYEPDNKQEIIAMLHKRFTEGNLNPNNKQPDESVDLKLNKILQEVTNNEYVKLSKGDLSINTNLAENENLNDSKLNFVEQIPSKSTEKEDKLLKNLIQQDKPKGAKDAIGDKITNVLSRFEVSTLNKPVVAVDTPVVNKASFNIDLIKAVKYMDINNLKELSVKIMPKDLGQMVIRLTMDNGIMKANITATNKETYDLLNSQLPAISKQLSEQNLSIQSFSLSLSNGDNFLFNGNESNTDGQQKNHKKNVGIDAIEDEDLLSEANIQQEGNVNLLA</sequence>
<dbReference type="InterPro" id="IPR038610">
    <property type="entry name" value="FliK-like_C_sf"/>
</dbReference>
<evidence type="ECO:0000313" key="4">
    <source>
        <dbReference type="Proteomes" id="UP000632377"/>
    </source>
</evidence>
<feature type="compositionally biased region" description="Basic and acidic residues" evidence="1">
    <location>
        <begin position="20"/>
        <end position="67"/>
    </location>
</feature>
<keyword evidence="4" id="KW-1185">Reference proteome</keyword>
<feature type="domain" description="Flagellar hook-length control protein-like C-terminal" evidence="2">
    <location>
        <begin position="325"/>
        <end position="406"/>
    </location>
</feature>
<dbReference type="CDD" id="cd17470">
    <property type="entry name" value="T3SS_Flik_C"/>
    <property type="match status" value="1"/>
</dbReference>
<keyword evidence="3" id="KW-0969">Cilium</keyword>
<dbReference type="Gene3D" id="3.30.750.140">
    <property type="match status" value="1"/>
</dbReference>
<evidence type="ECO:0000313" key="3">
    <source>
        <dbReference type="EMBL" id="MBL4937990.1"/>
    </source>
</evidence>
<gene>
    <name evidence="3" type="ORF">JK636_19960</name>
</gene>
<dbReference type="Pfam" id="PF02120">
    <property type="entry name" value="Flg_hook"/>
    <property type="match status" value="1"/>
</dbReference>
<keyword evidence="3" id="KW-0282">Flagellum</keyword>
<dbReference type="EMBL" id="JAESWC010000018">
    <property type="protein sequence ID" value="MBL4937990.1"/>
    <property type="molecule type" value="Genomic_DNA"/>
</dbReference>
<feature type="region of interest" description="Disordered" evidence="1">
    <location>
        <begin position="1"/>
        <end position="67"/>
    </location>
</feature>
<keyword evidence="3" id="KW-0966">Cell projection</keyword>
<protein>
    <submittedName>
        <fullName evidence="3">Flagellar hook-length control protein FliK</fullName>
    </submittedName>
</protein>
<accession>A0ABS1TFB3</accession>
<evidence type="ECO:0000259" key="2">
    <source>
        <dbReference type="Pfam" id="PF02120"/>
    </source>
</evidence>
<comment type="caution">
    <text evidence="3">The sequence shown here is derived from an EMBL/GenBank/DDBJ whole genome shotgun (WGS) entry which is preliminary data.</text>
</comment>
<feature type="compositionally biased region" description="Low complexity" evidence="1">
    <location>
        <begin position="1"/>
        <end position="18"/>
    </location>
</feature>
<reference evidence="3 4" key="1">
    <citation type="submission" date="2021-01" db="EMBL/GenBank/DDBJ databases">
        <title>Genome public.</title>
        <authorList>
            <person name="Liu C."/>
            <person name="Sun Q."/>
        </authorList>
    </citation>
    <scope>NUCLEOTIDE SEQUENCE [LARGE SCALE GENOMIC DNA]</scope>
    <source>
        <strain evidence="3 4">YIM B02515</strain>
    </source>
</reference>
<dbReference type="Proteomes" id="UP000632377">
    <property type="component" value="Unassembled WGS sequence"/>
</dbReference>